<dbReference type="AlphaFoldDB" id="A0A8J5SCV5"/>
<comment type="caution">
    <text evidence="2">The sequence shown here is derived from an EMBL/GenBank/DDBJ whole genome shotgun (WGS) entry which is preliminary data.</text>
</comment>
<evidence type="ECO:0000313" key="2">
    <source>
        <dbReference type="EMBL" id="KAG8072560.1"/>
    </source>
</evidence>
<name>A0A8J5SCV5_ZIZPA</name>
<keyword evidence="3" id="KW-1185">Reference proteome</keyword>
<evidence type="ECO:0000313" key="3">
    <source>
        <dbReference type="Proteomes" id="UP000729402"/>
    </source>
</evidence>
<evidence type="ECO:0000256" key="1">
    <source>
        <dbReference type="SAM" id="Coils"/>
    </source>
</evidence>
<keyword evidence="1" id="KW-0175">Coiled coil</keyword>
<reference evidence="2" key="2">
    <citation type="submission" date="2021-02" db="EMBL/GenBank/DDBJ databases">
        <authorList>
            <person name="Kimball J.A."/>
            <person name="Haas M.W."/>
            <person name="Macchietto M."/>
            <person name="Kono T."/>
            <person name="Duquette J."/>
            <person name="Shao M."/>
        </authorList>
    </citation>
    <scope>NUCLEOTIDE SEQUENCE</scope>
    <source>
        <tissue evidence="2">Fresh leaf tissue</tissue>
    </source>
</reference>
<gene>
    <name evidence="2" type="ORF">GUJ93_ZPchr0006g45687</name>
</gene>
<dbReference type="OrthoDB" id="1877257at2759"/>
<sequence>MWCAVAGRRQQRAARLAVHAVNYGKMMALMKQIDDHLNQLQLEHAKLMTQADLARKSLSKLHAQVCELEEEVQMQKLVISENAEGEREAIRQLCFSLEHYRSGYQDLR</sequence>
<organism evidence="2 3">
    <name type="scientific">Zizania palustris</name>
    <name type="common">Northern wild rice</name>
    <dbReference type="NCBI Taxonomy" id="103762"/>
    <lineage>
        <taxon>Eukaryota</taxon>
        <taxon>Viridiplantae</taxon>
        <taxon>Streptophyta</taxon>
        <taxon>Embryophyta</taxon>
        <taxon>Tracheophyta</taxon>
        <taxon>Spermatophyta</taxon>
        <taxon>Magnoliopsida</taxon>
        <taxon>Liliopsida</taxon>
        <taxon>Poales</taxon>
        <taxon>Poaceae</taxon>
        <taxon>BOP clade</taxon>
        <taxon>Oryzoideae</taxon>
        <taxon>Oryzeae</taxon>
        <taxon>Zizaniinae</taxon>
        <taxon>Zizania</taxon>
    </lineage>
</organism>
<protein>
    <submittedName>
        <fullName evidence="2">Uncharacterized protein</fullName>
    </submittedName>
</protein>
<proteinExistence type="predicted"/>
<dbReference type="EMBL" id="JAAALK010000283">
    <property type="protein sequence ID" value="KAG8072560.1"/>
    <property type="molecule type" value="Genomic_DNA"/>
</dbReference>
<reference evidence="2" key="1">
    <citation type="journal article" date="2021" name="bioRxiv">
        <title>Whole Genome Assembly and Annotation of Northern Wild Rice, Zizania palustris L., Supports a Whole Genome Duplication in the Zizania Genus.</title>
        <authorList>
            <person name="Haas M."/>
            <person name="Kono T."/>
            <person name="Macchietto M."/>
            <person name="Millas R."/>
            <person name="McGilp L."/>
            <person name="Shao M."/>
            <person name="Duquette J."/>
            <person name="Hirsch C.N."/>
            <person name="Kimball J."/>
        </authorList>
    </citation>
    <scope>NUCLEOTIDE SEQUENCE</scope>
    <source>
        <tissue evidence="2">Fresh leaf tissue</tissue>
    </source>
</reference>
<dbReference type="Proteomes" id="UP000729402">
    <property type="component" value="Unassembled WGS sequence"/>
</dbReference>
<accession>A0A8J5SCV5</accession>
<feature type="coiled-coil region" evidence="1">
    <location>
        <begin position="30"/>
        <end position="57"/>
    </location>
</feature>